<dbReference type="Proteomes" id="UP000050761">
    <property type="component" value="Unassembled WGS sequence"/>
</dbReference>
<dbReference type="WBParaSite" id="HPBE_0001403801-mRNA-1">
    <property type="protein sequence ID" value="HPBE_0001403801-mRNA-1"/>
    <property type="gene ID" value="HPBE_0001403801"/>
</dbReference>
<sequence>MDDDKTTKASISPEINIDSSAVNGGLEERNRNISSASVGDRTFRFGVILASTTSMLLLRTGGSQLNRPGCRISQQIVVIISPLTFYLFALSITRRASPDRCCQVDAADRPEPVLLSGCAPREPLTQRPTAARSFLSAASPIPFPKSPQGCSRPSPALLALSTTVLGTAVRCRPAHLLSFRLQRIPDRHPCLCFSIRD</sequence>
<evidence type="ECO:0000313" key="3">
    <source>
        <dbReference type="WBParaSite" id="HPBE_0001403801-mRNA-1"/>
    </source>
</evidence>
<protein>
    <submittedName>
        <fullName evidence="1 3">Uncharacterized protein</fullName>
    </submittedName>
</protein>
<dbReference type="EMBL" id="UZAH01028179">
    <property type="protein sequence ID" value="VDO98274.1"/>
    <property type="molecule type" value="Genomic_DNA"/>
</dbReference>
<evidence type="ECO:0000313" key="1">
    <source>
        <dbReference type="EMBL" id="VDO98274.1"/>
    </source>
</evidence>
<reference evidence="3" key="2">
    <citation type="submission" date="2019-09" db="UniProtKB">
        <authorList>
            <consortium name="WormBaseParasite"/>
        </authorList>
    </citation>
    <scope>IDENTIFICATION</scope>
</reference>
<keyword evidence="2" id="KW-1185">Reference proteome</keyword>
<organism evidence="2 3">
    <name type="scientific">Heligmosomoides polygyrus</name>
    <name type="common">Parasitic roundworm</name>
    <dbReference type="NCBI Taxonomy" id="6339"/>
    <lineage>
        <taxon>Eukaryota</taxon>
        <taxon>Metazoa</taxon>
        <taxon>Ecdysozoa</taxon>
        <taxon>Nematoda</taxon>
        <taxon>Chromadorea</taxon>
        <taxon>Rhabditida</taxon>
        <taxon>Rhabditina</taxon>
        <taxon>Rhabditomorpha</taxon>
        <taxon>Strongyloidea</taxon>
        <taxon>Heligmosomidae</taxon>
        <taxon>Heligmosomoides</taxon>
    </lineage>
</organism>
<evidence type="ECO:0000313" key="2">
    <source>
        <dbReference type="Proteomes" id="UP000050761"/>
    </source>
</evidence>
<name>A0A183FZ87_HELPZ</name>
<dbReference type="OrthoDB" id="5850502at2759"/>
<gene>
    <name evidence="1" type="ORF">HPBE_LOCUS14039</name>
</gene>
<proteinExistence type="predicted"/>
<accession>A0A3P8ARM9</accession>
<dbReference type="AlphaFoldDB" id="A0A183FZ87"/>
<reference evidence="1 2" key="1">
    <citation type="submission" date="2018-11" db="EMBL/GenBank/DDBJ databases">
        <authorList>
            <consortium name="Pathogen Informatics"/>
        </authorList>
    </citation>
    <scope>NUCLEOTIDE SEQUENCE [LARGE SCALE GENOMIC DNA]</scope>
</reference>
<accession>A0A183FZ87</accession>